<dbReference type="AlphaFoldDB" id="A0A914WCK5"/>
<name>A0A914WCK5_9BILA</name>
<proteinExistence type="predicted"/>
<reference evidence="3" key="1">
    <citation type="submission" date="2022-11" db="UniProtKB">
        <authorList>
            <consortium name="WormBaseParasite"/>
        </authorList>
    </citation>
    <scope>IDENTIFICATION</scope>
</reference>
<organism evidence="2 3">
    <name type="scientific">Plectus sambesii</name>
    <dbReference type="NCBI Taxonomy" id="2011161"/>
    <lineage>
        <taxon>Eukaryota</taxon>
        <taxon>Metazoa</taxon>
        <taxon>Ecdysozoa</taxon>
        <taxon>Nematoda</taxon>
        <taxon>Chromadorea</taxon>
        <taxon>Plectida</taxon>
        <taxon>Plectina</taxon>
        <taxon>Plectoidea</taxon>
        <taxon>Plectidae</taxon>
        <taxon>Plectus</taxon>
    </lineage>
</organism>
<evidence type="ECO:0000256" key="1">
    <source>
        <dbReference type="SAM" id="SignalP"/>
    </source>
</evidence>
<feature type="chain" id="PRO_5037893589" evidence="1">
    <location>
        <begin position="29"/>
        <end position="246"/>
    </location>
</feature>
<feature type="signal peptide" evidence="1">
    <location>
        <begin position="1"/>
        <end position="28"/>
    </location>
</feature>
<sequence length="246" mass="27023">MPCRPHLPPSSMFIAAFLLLTTSSPSICGRVGIDHEEMRGDDGEREKRDGGIISGPLVTMVISGIIGQTVQEALTDKSNPTQPTSTGGCQWFGKAPFCDATCPAEYDLIREHNGRCSNGWFTGSCIPDHSFGNPCTTVLGSKFKKQFCCKSDPNDCTWHGRWMGANNAHNVYCKYDHTEGRCGRLDCSVNHANFNGFNSSIIGGANCDELEMWGYLGRATCGYIAWFNSSQVLENSWYKTNSVHLL</sequence>
<evidence type="ECO:0000313" key="2">
    <source>
        <dbReference type="Proteomes" id="UP000887566"/>
    </source>
</evidence>
<evidence type="ECO:0000313" key="3">
    <source>
        <dbReference type="WBParaSite" id="PSAMB.scaffold3734size17089.g22426.t1"/>
    </source>
</evidence>
<dbReference type="PANTHER" id="PTHR35180">
    <property type="entry name" value="PROTEIN CBG06219"/>
    <property type="match status" value="1"/>
</dbReference>
<keyword evidence="1" id="KW-0732">Signal</keyword>
<dbReference type="Proteomes" id="UP000887566">
    <property type="component" value="Unplaced"/>
</dbReference>
<dbReference type="PANTHER" id="PTHR35180:SF4">
    <property type="entry name" value="PROTEIN CBG06219"/>
    <property type="match status" value="1"/>
</dbReference>
<keyword evidence="2" id="KW-1185">Reference proteome</keyword>
<accession>A0A914WCK5</accession>
<dbReference type="WBParaSite" id="PSAMB.scaffold3734size17089.g22426.t1">
    <property type="protein sequence ID" value="PSAMB.scaffold3734size17089.g22426.t1"/>
    <property type="gene ID" value="PSAMB.scaffold3734size17089.g22426"/>
</dbReference>
<protein>
    <submittedName>
        <fullName evidence="3">Uncharacterized protein</fullName>
    </submittedName>
</protein>